<feature type="compositionally biased region" description="Basic and acidic residues" evidence="1">
    <location>
        <begin position="184"/>
        <end position="194"/>
    </location>
</feature>
<feature type="region of interest" description="Disordered" evidence="1">
    <location>
        <begin position="32"/>
        <end position="239"/>
    </location>
</feature>
<dbReference type="KEGG" id="plj:28888838"/>
<dbReference type="GeneID" id="28888838"/>
<dbReference type="Proteomes" id="UP000078340">
    <property type="component" value="Unassembled WGS sequence"/>
</dbReference>
<feature type="compositionally biased region" description="Low complexity" evidence="1">
    <location>
        <begin position="118"/>
        <end position="132"/>
    </location>
</feature>
<comment type="caution">
    <text evidence="3">The sequence shown here is derived from an EMBL/GenBank/DDBJ whole genome shotgun (WGS) entry which is preliminary data.</text>
</comment>
<name>A0A179HFK7_PURLI</name>
<sequence length="239" mass="25058">MAPSKPPPPAPLPVAPDHAVLSNRLNLLLAKQSTLRSSLNTHKPKPSSSASSTAAGTAPQATSQRRINPAVNDDDDDDDNGRLVAGANPNAGAGYVPDKKAAGPVVPGNSKADRLLRGRLQGRQGAAAGGQRRAARAESESDEDEGRTALGKRKRPRREAQPGEETSAVLDGEKGEYQDDIGDEPQRQPAKEEEQQGSGGSNADPGERMVADTPMAQGRKNKKKKNKGKGKNKGGQLES</sequence>
<reference evidence="4" key="1">
    <citation type="submission" date="2015-05" db="EMBL/GenBank/DDBJ databases">
        <authorList>
            <person name="Wang D.B."/>
            <person name="Wang M."/>
        </authorList>
    </citation>
    <scope>NUCLEOTIDE SEQUENCE</scope>
    <source>
        <strain evidence="4">36-1</strain>
    </source>
</reference>
<gene>
    <name evidence="4" type="ORF">PCL_03094</name>
    <name evidence="2" type="ORF">Purlil1_534</name>
    <name evidence="3" type="ORF">VFPFJ_06714</name>
</gene>
<reference evidence="2" key="4">
    <citation type="submission" date="2023-11" db="EMBL/GenBank/DDBJ databases">
        <authorList>
            <person name="Beijen E."/>
            <person name="Ohm R.A."/>
        </authorList>
    </citation>
    <scope>NUCLEOTIDE SEQUENCE</scope>
    <source>
        <strain evidence="2">CBS 150709</strain>
    </source>
</reference>
<feature type="compositionally biased region" description="Low complexity" evidence="1">
    <location>
        <begin position="46"/>
        <end position="64"/>
    </location>
</feature>
<feature type="compositionally biased region" description="Polar residues" evidence="1">
    <location>
        <begin position="32"/>
        <end position="41"/>
    </location>
</feature>
<dbReference type="EMBL" id="JAWRVI010000002">
    <property type="protein sequence ID" value="KAK4094838.1"/>
    <property type="molecule type" value="Genomic_DNA"/>
</dbReference>
<evidence type="ECO:0000313" key="4">
    <source>
        <dbReference type="EMBL" id="PWI67326.1"/>
    </source>
</evidence>
<dbReference type="AlphaFoldDB" id="A0A179HFK7"/>
<protein>
    <submittedName>
        <fullName evidence="3">Uncharacterized protein</fullName>
    </submittedName>
</protein>
<dbReference type="EMBL" id="LCWV01000019">
    <property type="protein sequence ID" value="PWI67326.1"/>
    <property type="molecule type" value="Genomic_DNA"/>
</dbReference>
<dbReference type="OrthoDB" id="4961474at2759"/>
<evidence type="ECO:0000313" key="5">
    <source>
        <dbReference type="Proteomes" id="UP000078340"/>
    </source>
</evidence>
<reference evidence="3 5" key="3">
    <citation type="submission" date="2016-02" db="EMBL/GenBank/DDBJ databases">
        <title>Biosynthesis of antibiotic leucinostatins and their inhibition on Phytophthora in bio-control Purpureocillium lilacinum.</title>
        <authorList>
            <person name="Wang G."/>
            <person name="Liu Z."/>
            <person name="Lin R."/>
            <person name="Li E."/>
            <person name="Mao Z."/>
            <person name="Ling J."/>
            <person name="Yin W."/>
            <person name="Xie B."/>
        </authorList>
    </citation>
    <scope>NUCLEOTIDE SEQUENCE [LARGE SCALE GENOMIC DNA]</scope>
    <source>
        <strain evidence="3">PLFJ-1</strain>
    </source>
</reference>
<evidence type="ECO:0000313" key="2">
    <source>
        <dbReference type="EMBL" id="KAK4094838.1"/>
    </source>
</evidence>
<accession>A0A179HFK7</accession>
<proteinExistence type="predicted"/>
<organism evidence="3 5">
    <name type="scientific">Purpureocillium lilacinum</name>
    <name type="common">Paecilomyces lilacinus</name>
    <dbReference type="NCBI Taxonomy" id="33203"/>
    <lineage>
        <taxon>Eukaryota</taxon>
        <taxon>Fungi</taxon>
        <taxon>Dikarya</taxon>
        <taxon>Ascomycota</taxon>
        <taxon>Pezizomycotina</taxon>
        <taxon>Sordariomycetes</taxon>
        <taxon>Hypocreomycetidae</taxon>
        <taxon>Hypocreales</taxon>
        <taxon>Ophiocordycipitaceae</taxon>
        <taxon>Purpureocillium</taxon>
    </lineage>
</organism>
<evidence type="ECO:0000313" key="6">
    <source>
        <dbReference type="Proteomes" id="UP000245956"/>
    </source>
</evidence>
<dbReference type="OMA" id="ADFNAIY"/>
<evidence type="ECO:0000313" key="7">
    <source>
        <dbReference type="Proteomes" id="UP001287286"/>
    </source>
</evidence>
<evidence type="ECO:0000313" key="3">
    <source>
        <dbReference type="EMBL" id="OAQ88249.1"/>
    </source>
</evidence>
<dbReference type="Proteomes" id="UP001287286">
    <property type="component" value="Unassembled WGS sequence"/>
</dbReference>
<keyword evidence="7" id="KW-1185">Reference proteome</keyword>
<reference evidence="4 6" key="2">
    <citation type="journal article" date="2016" name="Front. Microbiol.">
        <title>Genome and transcriptome sequences reveal the specific parasitism of the nematophagous Purpureocillium lilacinum 36-1.</title>
        <authorList>
            <person name="Xie J."/>
            <person name="Li S."/>
            <person name="Mo C."/>
            <person name="Xiao X."/>
            <person name="Peng D."/>
            <person name="Wang G."/>
            <person name="Xiao Y."/>
        </authorList>
    </citation>
    <scope>NUCLEOTIDE SEQUENCE [LARGE SCALE GENOMIC DNA]</scope>
    <source>
        <strain evidence="4 6">36-1</strain>
    </source>
</reference>
<dbReference type="EMBL" id="LSBI01000006">
    <property type="protein sequence ID" value="OAQ88249.1"/>
    <property type="molecule type" value="Genomic_DNA"/>
</dbReference>
<dbReference type="Proteomes" id="UP000245956">
    <property type="component" value="Unassembled WGS sequence"/>
</dbReference>
<dbReference type="RefSeq" id="XP_018176968.1">
    <property type="nucleotide sequence ID" value="XM_018323789.1"/>
</dbReference>
<reference evidence="2 7" key="5">
    <citation type="journal article" date="2024" name="Microbiol. Resour. Announc.">
        <title>Genome annotations for the ascomycete fungi Trichoderma harzianum, Trichoderma aggressivum, and Purpureocillium lilacinum.</title>
        <authorList>
            <person name="Beijen E.P.W."/>
            <person name="Ohm R.A."/>
        </authorList>
    </citation>
    <scope>NUCLEOTIDE SEQUENCE [LARGE SCALE GENOMIC DNA]</scope>
    <source>
        <strain evidence="2 7">CBS 150709</strain>
    </source>
</reference>
<feature type="compositionally biased region" description="Basic residues" evidence="1">
    <location>
        <begin position="219"/>
        <end position="232"/>
    </location>
</feature>
<evidence type="ECO:0000256" key="1">
    <source>
        <dbReference type="SAM" id="MobiDB-lite"/>
    </source>
</evidence>